<dbReference type="InterPro" id="IPR050765">
    <property type="entry name" value="Riboflavin_Biosynth_HTPR"/>
</dbReference>
<name>A0ABW1CZP2_9ACTN</name>
<evidence type="ECO:0000313" key="2">
    <source>
        <dbReference type="EMBL" id="MFC5831064.1"/>
    </source>
</evidence>
<dbReference type="Gene3D" id="3.40.430.10">
    <property type="entry name" value="Dihydrofolate Reductase, subunit A"/>
    <property type="match status" value="1"/>
</dbReference>
<dbReference type="SUPFAM" id="SSF53597">
    <property type="entry name" value="Dihydrofolate reductase-like"/>
    <property type="match status" value="1"/>
</dbReference>
<dbReference type="RefSeq" id="WP_379520542.1">
    <property type="nucleotide sequence ID" value="NZ_JBHSPA010000060.1"/>
</dbReference>
<keyword evidence="3" id="KW-1185">Reference proteome</keyword>
<evidence type="ECO:0000259" key="1">
    <source>
        <dbReference type="Pfam" id="PF01872"/>
    </source>
</evidence>
<protein>
    <submittedName>
        <fullName evidence="2">Dihydrofolate reductase family protein</fullName>
    </submittedName>
</protein>
<accession>A0ABW1CZP2</accession>
<proteinExistence type="predicted"/>
<dbReference type="Proteomes" id="UP001596058">
    <property type="component" value="Unassembled WGS sequence"/>
</dbReference>
<dbReference type="Pfam" id="PF01872">
    <property type="entry name" value="RibD_C"/>
    <property type="match status" value="1"/>
</dbReference>
<dbReference type="InterPro" id="IPR002734">
    <property type="entry name" value="RibDG_C"/>
</dbReference>
<sequence length="194" mass="20829">MRSIIVTMNISLDGVAQGPGRPDEDIRAGFIHGGWGAWNQDEALAQEMAKGMSGPGDMLLGRRTWQDFTTVWAHREDGNPYTAHMNAATKYVASGTLDDASAWQNSVLLRGDATQTVAKLKAQDGNDLGVVGSAALVRSLHAAGLIDRYTLVVHPVTLGSGTRMFEGAAPLTRYRLTSSVTTTKGVIVARYDRL</sequence>
<dbReference type="EMBL" id="JBHSPA010000060">
    <property type="protein sequence ID" value="MFC5831064.1"/>
    <property type="molecule type" value="Genomic_DNA"/>
</dbReference>
<gene>
    <name evidence="2" type="ORF">ACFPZ3_45040</name>
</gene>
<comment type="caution">
    <text evidence="2">The sequence shown here is derived from an EMBL/GenBank/DDBJ whole genome shotgun (WGS) entry which is preliminary data.</text>
</comment>
<organism evidence="2 3">
    <name type="scientific">Nonomuraea insulae</name>
    <dbReference type="NCBI Taxonomy" id="1616787"/>
    <lineage>
        <taxon>Bacteria</taxon>
        <taxon>Bacillati</taxon>
        <taxon>Actinomycetota</taxon>
        <taxon>Actinomycetes</taxon>
        <taxon>Streptosporangiales</taxon>
        <taxon>Streptosporangiaceae</taxon>
        <taxon>Nonomuraea</taxon>
    </lineage>
</organism>
<feature type="domain" description="Bacterial bifunctional deaminase-reductase C-terminal" evidence="1">
    <location>
        <begin position="3"/>
        <end position="188"/>
    </location>
</feature>
<reference evidence="3" key="1">
    <citation type="journal article" date="2019" name="Int. J. Syst. Evol. Microbiol.">
        <title>The Global Catalogue of Microorganisms (GCM) 10K type strain sequencing project: providing services to taxonomists for standard genome sequencing and annotation.</title>
        <authorList>
            <consortium name="The Broad Institute Genomics Platform"/>
            <consortium name="The Broad Institute Genome Sequencing Center for Infectious Disease"/>
            <person name="Wu L."/>
            <person name="Ma J."/>
        </authorList>
    </citation>
    <scope>NUCLEOTIDE SEQUENCE [LARGE SCALE GENOMIC DNA]</scope>
    <source>
        <strain evidence="3">CCUG 53903</strain>
    </source>
</reference>
<dbReference type="PANTHER" id="PTHR38011">
    <property type="entry name" value="DIHYDROFOLATE REDUCTASE FAMILY PROTEIN (AFU_ORTHOLOGUE AFUA_8G06820)"/>
    <property type="match status" value="1"/>
</dbReference>
<dbReference type="InterPro" id="IPR024072">
    <property type="entry name" value="DHFR-like_dom_sf"/>
</dbReference>
<dbReference type="PANTHER" id="PTHR38011:SF2">
    <property type="entry name" value="BIFUNCTIONAL DEAMINASE-REDUCTASE DOMAIN PROTEIN"/>
    <property type="match status" value="1"/>
</dbReference>
<evidence type="ECO:0000313" key="3">
    <source>
        <dbReference type="Proteomes" id="UP001596058"/>
    </source>
</evidence>